<accession>A0AAV5TDU6</accession>
<name>A0AAV5TDU6_9BILA</name>
<dbReference type="Proteomes" id="UP001432027">
    <property type="component" value="Unassembled WGS sequence"/>
</dbReference>
<sequence>KQQDNKLRKIPLIINGNGNISVVNQNDPAEKAYWTIVLYVVERSTAEQFSYEVYDVSYTNQANGATITPQASIVTFISAYDFRISAVARAQPRSVSARLVGFDNALDNNKDGCPYAYNAPASGSFAGFTLQSSSPLLSLSLDKLDGTIELHTDADFNSVRDIGENGFFSTPGWNGCTK</sequence>
<organism evidence="1 2">
    <name type="scientific">Pristionchus entomophagus</name>
    <dbReference type="NCBI Taxonomy" id="358040"/>
    <lineage>
        <taxon>Eukaryota</taxon>
        <taxon>Metazoa</taxon>
        <taxon>Ecdysozoa</taxon>
        <taxon>Nematoda</taxon>
        <taxon>Chromadorea</taxon>
        <taxon>Rhabditida</taxon>
        <taxon>Rhabditina</taxon>
        <taxon>Diplogasteromorpha</taxon>
        <taxon>Diplogasteroidea</taxon>
        <taxon>Neodiplogasteridae</taxon>
        <taxon>Pristionchus</taxon>
    </lineage>
</organism>
<keyword evidence="2" id="KW-1185">Reference proteome</keyword>
<dbReference type="EMBL" id="BTSX01000004">
    <property type="protein sequence ID" value="GMS93112.1"/>
    <property type="molecule type" value="Genomic_DNA"/>
</dbReference>
<comment type="caution">
    <text evidence="1">The sequence shown here is derived from an EMBL/GenBank/DDBJ whole genome shotgun (WGS) entry which is preliminary data.</text>
</comment>
<evidence type="ECO:0000313" key="1">
    <source>
        <dbReference type="EMBL" id="GMS93112.1"/>
    </source>
</evidence>
<gene>
    <name evidence="1" type="ORF">PENTCL1PPCAC_15287</name>
</gene>
<evidence type="ECO:0000313" key="2">
    <source>
        <dbReference type="Proteomes" id="UP001432027"/>
    </source>
</evidence>
<dbReference type="AlphaFoldDB" id="A0AAV5TDU6"/>
<reference evidence="1" key="1">
    <citation type="submission" date="2023-10" db="EMBL/GenBank/DDBJ databases">
        <title>Genome assembly of Pristionchus species.</title>
        <authorList>
            <person name="Yoshida K."/>
            <person name="Sommer R.J."/>
        </authorList>
    </citation>
    <scope>NUCLEOTIDE SEQUENCE</scope>
    <source>
        <strain evidence="1">RS0144</strain>
    </source>
</reference>
<feature type="non-terminal residue" evidence="1">
    <location>
        <position position="1"/>
    </location>
</feature>
<feature type="non-terminal residue" evidence="1">
    <location>
        <position position="178"/>
    </location>
</feature>
<protein>
    <submittedName>
        <fullName evidence="1">Uncharacterized protein</fullName>
    </submittedName>
</protein>
<proteinExistence type="predicted"/>